<dbReference type="GO" id="GO:0048280">
    <property type="term" value="P:vesicle fusion with Golgi apparatus"/>
    <property type="evidence" value="ECO:0007669"/>
    <property type="project" value="TreeGrafter"/>
</dbReference>
<protein>
    <recommendedName>
        <fullName evidence="9">Protein YIPF</fullName>
    </recommendedName>
</protein>
<dbReference type="GO" id="GO:0006888">
    <property type="term" value="P:endoplasmic reticulum to Golgi vesicle-mediated transport"/>
    <property type="evidence" value="ECO:0007669"/>
    <property type="project" value="InterPro"/>
</dbReference>
<dbReference type="InterPro" id="IPR006977">
    <property type="entry name" value="Yip1_dom"/>
</dbReference>
<dbReference type="EMBL" id="JAOPGA020000657">
    <property type="protein sequence ID" value="KAL0480496.1"/>
    <property type="molecule type" value="Genomic_DNA"/>
</dbReference>
<comment type="caution">
    <text evidence="11">The sequence shown here is derived from an EMBL/GenBank/DDBJ whole genome shotgun (WGS) entry which is preliminary data.</text>
</comment>
<dbReference type="InterPro" id="IPR045231">
    <property type="entry name" value="Yip1/4-like"/>
</dbReference>
<evidence type="ECO:0000256" key="4">
    <source>
        <dbReference type="ARBA" id="ARBA00022989"/>
    </source>
</evidence>
<feature type="transmembrane region" description="Helical" evidence="9">
    <location>
        <begin position="99"/>
        <end position="117"/>
    </location>
</feature>
<evidence type="ECO:0000256" key="7">
    <source>
        <dbReference type="ARBA" id="ARBA00024188"/>
    </source>
</evidence>
<evidence type="ECO:0000256" key="9">
    <source>
        <dbReference type="RuleBase" id="RU361264"/>
    </source>
</evidence>
<dbReference type="AlphaFoldDB" id="A0AAW2YU62"/>
<dbReference type="GO" id="GO:0005802">
    <property type="term" value="C:trans-Golgi network"/>
    <property type="evidence" value="ECO:0007669"/>
    <property type="project" value="TreeGrafter"/>
</dbReference>
<dbReference type="PANTHER" id="PTHR21236">
    <property type="entry name" value="GOLGI MEMBRANE PROTEIN YIP1"/>
    <property type="match status" value="1"/>
</dbReference>
<evidence type="ECO:0000256" key="1">
    <source>
        <dbReference type="ARBA" id="ARBA00004653"/>
    </source>
</evidence>
<organism evidence="11 12">
    <name type="scientific">Acrasis kona</name>
    <dbReference type="NCBI Taxonomy" id="1008807"/>
    <lineage>
        <taxon>Eukaryota</taxon>
        <taxon>Discoba</taxon>
        <taxon>Heterolobosea</taxon>
        <taxon>Tetramitia</taxon>
        <taxon>Eutetramitia</taxon>
        <taxon>Acrasidae</taxon>
        <taxon>Acrasis</taxon>
    </lineage>
</organism>
<feature type="transmembrane region" description="Helical" evidence="9">
    <location>
        <begin position="241"/>
        <end position="259"/>
    </location>
</feature>
<gene>
    <name evidence="11" type="ORF">AKO1_011012</name>
</gene>
<keyword evidence="12" id="KW-1185">Reference proteome</keyword>
<keyword evidence="3 9" id="KW-0812">Transmembrane</keyword>
<feature type="transmembrane region" description="Helical" evidence="9">
    <location>
        <begin position="184"/>
        <end position="205"/>
    </location>
</feature>
<sequence>MSYAEDSPIRHRGPSNAGGNFVVNKTQEYLSSKGFGWLMEVDESSQKKQSASTTAEPQQSILEELDIDLVDIFWRVKRVLLVFGKEQTSQDDLNKLRQADFWGPFFIIVLYSMLIVWGQLQVITWVFLIWIIGSGLIWLLANLLSDQSALPVVDQGSDEQDEAVQGTSFGQVVSFTGYSLLPQVAVVVLLLFLTPIVVAALGPQFDSTLNFLLRTISTVWSAWACARMMATESSLTNKRNLLFIPLILLFGFFATMQSGV</sequence>
<keyword evidence="4 9" id="KW-1133">Transmembrane helix</keyword>
<proteinExistence type="inferred from homology"/>
<dbReference type="GO" id="GO:0000139">
    <property type="term" value="C:Golgi membrane"/>
    <property type="evidence" value="ECO:0007669"/>
    <property type="project" value="UniProtKB-SubCell"/>
</dbReference>
<dbReference type="Pfam" id="PF04893">
    <property type="entry name" value="Yip1"/>
    <property type="match status" value="1"/>
</dbReference>
<evidence type="ECO:0000256" key="5">
    <source>
        <dbReference type="ARBA" id="ARBA00023034"/>
    </source>
</evidence>
<evidence type="ECO:0000313" key="11">
    <source>
        <dbReference type="EMBL" id="KAL0480496.1"/>
    </source>
</evidence>
<comment type="similarity">
    <text evidence="2 9">Belongs to the YIP1 family.</text>
</comment>
<evidence type="ECO:0000256" key="2">
    <source>
        <dbReference type="ARBA" id="ARBA00010596"/>
    </source>
</evidence>
<evidence type="ECO:0000313" key="12">
    <source>
        <dbReference type="Proteomes" id="UP001431209"/>
    </source>
</evidence>
<keyword evidence="5" id="KW-0333">Golgi apparatus</keyword>
<comment type="subcellular location">
    <subcellularLocation>
        <location evidence="1 9">Golgi apparatus membrane</location>
        <topology evidence="1 9">Multi-pass membrane protein</topology>
    </subcellularLocation>
    <subcellularLocation>
        <location evidence="7">Golgi apparatus</location>
        <location evidence="7">cis-Golgi network membrane</location>
    </subcellularLocation>
</comment>
<evidence type="ECO:0000256" key="6">
    <source>
        <dbReference type="ARBA" id="ARBA00023136"/>
    </source>
</evidence>
<comment type="function">
    <text evidence="8">Involved in the maintenance of the Golgi structure.</text>
</comment>
<keyword evidence="6 9" id="KW-0472">Membrane</keyword>
<name>A0AAW2YU62_9EUKA</name>
<evidence type="ECO:0000256" key="3">
    <source>
        <dbReference type="ARBA" id="ARBA00022692"/>
    </source>
</evidence>
<evidence type="ECO:0000256" key="8">
    <source>
        <dbReference type="ARBA" id="ARBA00037720"/>
    </source>
</evidence>
<dbReference type="PANTHER" id="PTHR21236:SF7">
    <property type="entry name" value="PROTEIN YIPF4"/>
    <property type="match status" value="1"/>
</dbReference>
<dbReference type="Proteomes" id="UP001431209">
    <property type="component" value="Unassembled WGS sequence"/>
</dbReference>
<evidence type="ECO:0000259" key="10">
    <source>
        <dbReference type="Pfam" id="PF04893"/>
    </source>
</evidence>
<accession>A0AAW2YU62</accession>
<feature type="domain" description="Yip1" evidence="10">
    <location>
        <begin position="98"/>
        <end position="252"/>
    </location>
</feature>
<feature type="transmembrane region" description="Helical" evidence="9">
    <location>
        <begin position="211"/>
        <end position="229"/>
    </location>
</feature>
<feature type="transmembrane region" description="Helical" evidence="9">
    <location>
        <begin position="123"/>
        <end position="141"/>
    </location>
</feature>
<reference evidence="11 12" key="1">
    <citation type="submission" date="2024-03" db="EMBL/GenBank/DDBJ databases">
        <title>The Acrasis kona genome and developmental transcriptomes reveal deep origins of eukaryotic multicellular pathways.</title>
        <authorList>
            <person name="Sheikh S."/>
            <person name="Fu C.-J."/>
            <person name="Brown M.W."/>
            <person name="Baldauf S.L."/>
        </authorList>
    </citation>
    <scope>NUCLEOTIDE SEQUENCE [LARGE SCALE GENOMIC DNA]</scope>
    <source>
        <strain evidence="11 12">ATCC MYA-3509</strain>
    </source>
</reference>